<gene>
    <name evidence="4" type="ordered locus">Os05g0414600</name>
    <name evidence="3" type="ORF">OJ1123_C08.5</name>
    <name evidence="5" type="ORF">OsJ_18550</name>
    <name evidence="2" type="ORF">P0017D10.19</name>
</gene>
<evidence type="ECO:0000313" key="6">
    <source>
        <dbReference type="Proteomes" id="UP000000763"/>
    </source>
</evidence>
<evidence type="ECO:0000313" key="3">
    <source>
        <dbReference type="EMBL" id="AAV32130.1"/>
    </source>
</evidence>
<sequence>MEGEDESPSPGENELPLWGHVKILDGFAPRCGTNMRFLCDYCSCVFRGSYSTVKAHLLKISKQGVPACPGVTFNILMKLSSEVDAAEDSILIQVRKKRNVTESCSSDYSGDEPESCSSDYSGDAPCMGKVIVQAKRKKSRAECRDNFDAQFARMFYSSGYYLKLKNLYIFLLGTCISLHITGYSVYVVSIALHFLFYLSRLVLQLCKGPILPEFIFFYFEEYYSWLCSS</sequence>
<evidence type="ECO:0000313" key="4">
    <source>
        <dbReference type="EMBL" id="BAF17466.1"/>
    </source>
</evidence>
<keyword evidence="1" id="KW-0472">Membrane</keyword>
<dbReference type="AlphaFoldDB" id="Q5WMR5"/>
<protein>
    <submittedName>
        <fullName evidence="4">Os05g0414600 protein</fullName>
    </submittedName>
</protein>
<reference evidence="4" key="10">
    <citation type="submission" date="2012-08" db="EMBL/GenBank/DDBJ databases">
        <title>Oryza sativa nipponbare(GA3) genomic DNA, chromosome 5.</title>
        <authorList>
            <consortium name="IRGSP(International Rice Genome Sequencing Project)"/>
        </authorList>
    </citation>
    <scope>NUCLEOTIDE SEQUENCE</scope>
</reference>
<dbReference type="EMBL" id="AC108875">
    <property type="protein sequence ID" value="AAV32130.1"/>
    <property type="molecule type" value="Genomic_DNA"/>
</dbReference>
<proteinExistence type="predicted"/>
<reference evidence="4 6" key="3">
    <citation type="journal article" date="2005" name="Nature">
        <title>The map-based sequence of the rice genome.</title>
        <authorList>
            <consortium name="International rice genome sequencing project (IRGSP)"/>
            <person name="Matsumoto T."/>
            <person name="Wu J."/>
            <person name="Kanamori H."/>
            <person name="Katayose Y."/>
            <person name="Fujisawa M."/>
            <person name="Namiki N."/>
            <person name="Mizuno H."/>
            <person name="Yamamoto K."/>
            <person name="Antonio B.A."/>
            <person name="Baba T."/>
            <person name="Sakata K."/>
            <person name="Nagamura Y."/>
            <person name="Aoki H."/>
            <person name="Arikawa K."/>
            <person name="Arita K."/>
            <person name="Bito T."/>
            <person name="Chiden Y."/>
            <person name="Fujitsuka N."/>
            <person name="Fukunaka R."/>
            <person name="Hamada M."/>
            <person name="Harada C."/>
            <person name="Hayashi A."/>
            <person name="Hijishita S."/>
            <person name="Honda M."/>
            <person name="Hosokawa S."/>
            <person name="Ichikawa Y."/>
            <person name="Idonuma A."/>
            <person name="Iijima M."/>
            <person name="Ikeda M."/>
            <person name="Ikeno M."/>
            <person name="Ito K."/>
            <person name="Ito S."/>
            <person name="Ito T."/>
            <person name="Ito Y."/>
            <person name="Ito Y."/>
            <person name="Iwabuchi A."/>
            <person name="Kamiya K."/>
            <person name="Karasawa W."/>
            <person name="Kurita K."/>
            <person name="Katagiri S."/>
            <person name="Kikuta A."/>
            <person name="Kobayashi H."/>
            <person name="Kobayashi N."/>
            <person name="Machita K."/>
            <person name="Maehara T."/>
            <person name="Masukawa M."/>
            <person name="Mizubayashi T."/>
            <person name="Mukai Y."/>
            <person name="Nagasaki H."/>
            <person name="Nagata Y."/>
            <person name="Naito S."/>
            <person name="Nakashima M."/>
            <person name="Nakama Y."/>
            <person name="Nakamichi Y."/>
            <person name="Nakamura M."/>
            <person name="Meguro A."/>
            <person name="Negishi M."/>
            <person name="Ohta I."/>
            <person name="Ohta T."/>
            <person name="Okamoto M."/>
            <person name="Ono N."/>
            <person name="Saji S."/>
            <person name="Sakaguchi M."/>
            <person name="Sakai K."/>
            <person name="Shibata M."/>
            <person name="Shimokawa T."/>
            <person name="Song J."/>
            <person name="Takazaki Y."/>
            <person name="Terasawa K."/>
            <person name="Tsugane M."/>
            <person name="Tsuji K."/>
            <person name="Ueda S."/>
            <person name="Waki K."/>
            <person name="Yamagata H."/>
            <person name="Yamamoto M."/>
            <person name="Yamamoto S."/>
            <person name="Yamane H."/>
            <person name="Yoshiki S."/>
            <person name="Yoshihara R."/>
            <person name="Yukawa K."/>
            <person name="Zhong H."/>
            <person name="Yano M."/>
            <person name="Yuan Q."/>
            <person name="Ouyang S."/>
            <person name="Liu J."/>
            <person name="Jones K.M."/>
            <person name="Gansberger K."/>
            <person name="Moffat K."/>
            <person name="Hill J."/>
            <person name="Bera J."/>
            <person name="Fadrosh D."/>
            <person name="Jin S."/>
            <person name="Johri S."/>
            <person name="Kim M."/>
            <person name="Overton L."/>
            <person name="Reardon M."/>
            <person name="Tsitrin T."/>
            <person name="Vuong H."/>
            <person name="Weaver B."/>
            <person name="Ciecko A."/>
            <person name="Tallon L."/>
            <person name="Jackson J."/>
            <person name="Pai G."/>
            <person name="Aken S.V."/>
            <person name="Utterback T."/>
            <person name="Reidmuller S."/>
            <person name="Feldblyum T."/>
            <person name="Hsiao J."/>
            <person name="Zismann V."/>
            <person name="Iobst S."/>
            <person name="de Vazeille A.R."/>
            <person name="Buell C.R."/>
            <person name="Ying K."/>
            <person name="Li Y."/>
            <person name="Lu T."/>
            <person name="Huang Y."/>
            <person name="Zhao Q."/>
            <person name="Feng Q."/>
            <person name="Zhang L."/>
            <person name="Zhu J."/>
            <person name="Weng Q."/>
            <person name="Mu J."/>
            <person name="Lu Y."/>
            <person name="Fan D."/>
            <person name="Liu Y."/>
            <person name="Guan J."/>
            <person name="Zhang Y."/>
            <person name="Yu S."/>
            <person name="Liu X."/>
            <person name="Zhang Y."/>
            <person name="Hong G."/>
            <person name="Han B."/>
            <person name="Choisne N."/>
            <person name="Demange N."/>
            <person name="Orjeda G."/>
            <person name="Samain S."/>
            <person name="Cattolico L."/>
            <person name="Pelletier E."/>
            <person name="Couloux A."/>
            <person name="Segurens B."/>
            <person name="Wincker P."/>
            <person name="D'Hont A."/>
            <person name="Scarpelli C."/>
            <person name="Weissenbach J."/>
            <person name="Salanoubat M."/>
            <person name="Quetier F."/>
            <person name="Yu Y."/>
            <person name="Kim H.R."/>
            <person name="Rambo T."/>
            <person name="Currie J."/>
            <person name="Collura K."/>
            <person name="Luo M."/>
            <person name="Yang T."/>
            <person name="Ammiraju J.S.S."/>
            <person name="Engler F."/>
            <person name="Soderlund C."/>
            <person name="Wing R.A."/>
            <person name="Palmer L.E."/>
            <person name="de la Bastide M."/>
            <person name="Spiegel L."/>
            <person name="Nascimento L."/>
            <person name="Zutavern T."/>
            <person name="O'Shaughnessy A."/>
            <person name="Dike S."/>
            <person name="Dedhia N."/>
            <person name="Preston R."/>
            <person name="Balija V."/>
            <person name="McCombie W.R."/>
            <person name="Chow T."/>
            <person name="Chen H."/>
            <person name="Chung M."/>
            <person name="Chen C."/>
            <person name="Shaw J."/>
            <person name="Wu H."/>
            <person name="Hsiao K."/>
            <person name="Chao Y."/>
            <person name="Chu M."/>
            <person name="Cheng C."/>
            <person name="Hour A."/>
            <person name="Lee P."/>
            <person name="Lin S."/>
            <person name="Lin Y."/>
            <person name="Liou J."/>
            <person name="Liu S."/>
            <person name="Hsing Y."/>
            <person name="Raghuvanshi S."/>
            <person name="Mohanty A."/>
            <person name="Bharti A.K."/>
            <person name="Gaur A."/>
            <person name="Gupta V."/>
            <person name="Kumar D."/>
            <person name="Ravi V."/>
            <person name="Vij S."/>
            <person name="Kapur A."/>
            <person name="Khurana P."/>
            <person name="Khurana P."/>
            <person name="Khurana J.P."/>
            <person name="Tyagi A.K."/>
            <person name="Gaikwad K."/>
            <person name="Singh A."/>
            <person name="Dalal V."/>
            <person name="Srivastava S."/>
            <person name="Dixit A."/>
            <person name="Pal A.K."/>
            <person name="Ghazi I.A."/>
            <person name="Yadav M."/>
            <person name="Pandit A."/>
            <person name="Bhargava A."/>
            <person name="Sureshbabu K."/>
            <person name="Batra K."/>
            <person name="Sharma T.R."/>
            <person name="Mohapatra T."/>
            <person name="Singh N.K."/>
            <person name="Messing J."/>
            <person name="Nelson A.B."/>
            <person name="Fuks G."/>
            <person name="Kavchok S."/>
            <person name="Keizer G."/>
            <person name="Linton E."/>
            <person name="Llaca V."/>
            <person name="Song R."/>
            <person name="Tanyolac B."/>
            <person name="Young S."/>
            <person name="Ho-Il K."/>
            <person name="Hahn J.H."/>
            <person name="Sangsakoo G."/>
            <person name="Vanavichit A."/>
            <person name="de Mattos Luiz.A.T."/>
            <person name="Zimmer P.D."/>
            <person name="Malone G."/>
            <person name="Dellagostin O."/>
            <person name="de Oliveira A.C."/>
            <person name="Bevan M."/>
            <person name="Bancroft I."/>
            <person name="Minx P."/>
            <person name="Cordum H."/>
            <person name="Wilson R."/>
            <person name="Cheng Z."/>
            <person name="Jin W."/>
            <person name="Jiang J."/>
            <person name="Leong S.A."/>
            <person name="Iwama H."/>
            <person name="Gojobori T."/>
            <person name="Itoh T."/>
            <person name="Niimura Y."/>
            <person name="Fujii Y."/>
            <person name="Habara T."/>
            <person name="Sakai H."/>
            <person name="Sato Y."/>
            <person name="Wilson G."/>
            <person name="Kumar K."/>
            <person name="McCouch S."/>
            <person name="Juretic N."/>
            <person name="Hoen D."/>
            <person name="Wright S."/>
            <person name="Bruskiewich R."/>
            <person name="Bureau T."/>
            <person name="Miyao A."/>
            <person name="Hirochika H."/>
            <person name="Nishikawa T."/>
            <person name="Kadowaki K."/>
            <person name="Sugiura M."/>
            <person name="Burr B."/>
            <person name="Sasaki T."/>
        </authorList>
    </citation>
    <scope>NUCLEOTIDE SEQUENCE [LARGE SCALE GENOMIC DNA]</scope>
    <source>
        <strain evidence="6">cv. Nipponbare</strain>
    </source>
</reference>
<keyword evidence="1" id="KW-1133">Transmembrane helix</keyword>
<reference evidence="4" key="7">
    <citation type="journal article" date="2008" name="Nucleic Acids Res.">
        <title>The Rice Annotation Project Database (RAP-DB): 2008 update.</title>
        <authorList>
            <consortium name="The Rice Annotation Project (RAP)"/>
            <person name="Tanaka T."/>
            <person name="Antonio B.A."/>
            <person name="Kikuchi S."/>
            <person name="Matsumoto T."/>
            <person name="Nagamura Y."/>
            <person name="Numa H."/>
            <person name="Sakai H."/>
            <person name="Wu J."/>
            <person name="Itoh T."/>
            <person name="Sasaki T."/>
            <person name="Aono R."/>
            <person name="Fujii Y."/>
            <person name="Habara T."/>
            <person name="Harada E."/>
            <person name="Kanno M."/>
            <person name="Kawahara Y."/>
            <person name="Kawashima H."/>
            <person name="Kubooka H."/>
            <person name="Matsuya A."/>
            <person name="Nakaoka H."/>
            <person name="Saichi N."/>
            <person name="Sanbonmatsu R."/>
            <person name="Sato Y."/>
            <person name="Shinso Y."/>
            <person name="Suzuki M."/>
            <person name="Takeda J."/>
            <person name="Tanino M."/>
            <person name="Todokoro F."/>
            <person name="Yamaguchi K."/>
            <person name="Yamamoto N."/>
            <person name="Yamasaki C."/>
            <person name="Imanishi T."/>
            <person name="Okido T."/>
            <person name="Tada M."/>
            <person name="Ikeo K."/>
            <person name="Tateno Y."/>
            <person name="Gojobori T."/>
            <person name="Lin Y.C."/>
            <person name="Wei F.J."/>
            <person name="Hsing Y.I."/>
            <person name="Zhao Q."/>
            <person name="Han B."/>
            <person name="Kramer M.R."/>
            <person name="McCombie R.W."/>
            <person name="Lonsdale D."/>
            <person name="O'Donovan C.C."/>
            <person name="Whitfield E.J."/>
            <person name="Apweiler R."/>
            <person name="Koyanagi K.O."/>
            <person name="Khurana J.P."/>
            <person name="Raghuvanshi S."/>
            <person name="Singh N.K."/>
            <person name="Tyagi A.K."/>
            <person name="Haberer G."/>
            <person name="Fujisawa M."/>
            <person name="Hosokawa S."/>
            <person name="Ito Y."/>
            <person name="Ikawa H."/>
            <person name="Shibata M."/>
            <person name="Yamamoto M."/>
            <person name="Bruskiewich R.M."/>
            <person name="Hoen D.R."/>
            <person name="Bureau TE."/>
            <person name="Namiki N."/>
            <person name="Ohyanagi H."/>
            <person name="Sakai Y."/>
            <person name="Nobushima S."/>
            <person name="Sakata K."/>
            <person name="Barrero R.A."/>
            <person name="Sato Y."/>
            <person name="Souvorov A."/>
            <person name="Smith-White B."/>
            <person name="Tatusova T."/>
            <person name="An S."/>
            <person name="An G."/>
            <person name="OOta S."/>
            <person name="Fuks G."/>
            <person name="Messing J."/>
            <person name="Christie K.R."/>
            <person name="Lieberherr D."/>
            <person name="Kim H."/>
            <person name="Zuccolo A."/>
            <person name="Wing R.A."/>
            <person name="Nobuta K."/>
            <person name="Green P.J."/>
            <person name="Lu C."/>
            <person name="Meyers BC."/>
            <person name="Chaparro C."/>
            <person name="Piegu B."/>
            <person name="Panaud O."/>
            <person name="Echeverria M."/>
        </authorList>
    </citation>
    <scope>NUCLEOTIDE SEQUENCE</scope>
</reference>
<organism evidence="3 6">
    <name type="scientific">Oryza sativa subsp. japonica</name>
    <name type="common">Rice</name>
    <dbReference type="NCBI Taxonomy" id="39947"/>
    <lineage>
        <taxon>Eukaryota</taxon>
        <taxon>Viridiplantae</taxon>
        <taxon>Streptophyta</taxon>
        <taxon>Embryophyta</taxon>
        <taxon>Tracheophyta</taxon>
        <taxon>Spermatophyta</taxon>
        <taxon>Magnoliopsida</taxon>
        <taxon>Liliopsida</taxon>
        <taxon>Poales</taxon>
        <taxon>Poaceae</taxon>
        <taxon>BOP clade</taxon>
        <taxon>Oryzoideae</taxon>
        <taxon>Oryzeae</taxon>
        <taxon>Oryzinae</taxon>
        <taxon>Oryza</taxon>
        <taxon>Oryza sativa</taxon>
    </lineage>
</organism>
<dbReference type="EMBL" id="CM000142">
    <property type="protein sequence ID" value="EEE63732.1"/>
    <property type="molecule type" value="Genomic_DNA"/>
</dbReference>
<keyword evidence="1" id="KW-0812">Transmembrane</keyword>
<reference evidence="4" key="11">
    <citation type="submission" date="2012-08" db="EMBL/GenBank/DDBJ databases">
        <title>The Second Rice Annotation Project Meeting (RAP2).</title>
        <authorList>
            <consortium name="The Rice Annotation Project (RAP)"/>
        </authorList>
    </citation>
    <scope>NUCLEOTIDE SEQUENCE</scope>
</reference>
<feature type="transmembrane region" description="Helical" evidence="1">
    <location>
        <begin position="167"/>
        <end position="198"/>
    </location>
</feature>
<reference evidence="5" key="9">
    <citation type="submission" date="2008-12" db="EMBL/GenBank/DDBJ databases">
        <title>Improved gene annotation of the rice (Oryza sativa) genomes.</title>
        <authorList>
            <person name="Wang J."/>
            <person name="Li R."/>
            <person name="Fan W."/>
            <person name="Huang Q."/>
            <person name="Zhang J."/>
            <person name="Zhou Y."/>
            <person name="Hu Y."/>
            <person name="Zi S."/>
            <person name="Li J."/>
            <person name="Ni P."/>
            <person name="Zheng H."/>
            <person name="Zhang Y."/>
            <person name="Zhao M."/>
            <person name="Hao Q."/>
            <person name="McDermott J."/>
            <person name="Samudrala R."/>
            <person name="Kristiansen K."/>
            <person name="Wong G.K.-S."/>
        </authorList>
    </citation>
    <scope>NUCLEOTIDE SEQUENCE</scope>
</reference>
<dbReference type="EMBL" id="AC130607">
    <property type="protein sequence ID" value="AAT94041.1"/>
    <property type="molecule type" value="Genomic_DNA"/>
</dbReference>
<dbReference type="KEGG" id="dosa:Os05g0414600"/>
<reference evidence="3" key="2">
    <citation type="submission" date="2004-10" db="EMBL/GenBank/DDBJ databases">
        <title>Oryza sativa BAC OJ1123_C08 genomic sequence.</title>
        <authorList>
            <person name="Chow T.-Y."/>
            <person name="Hsing Y.-I.C."/>
            <person name="Chen C.-S."/>
            <person name="Chen H.-H."/>
            <person name="Liu S.-M."/>
            <person name="Chao Y.-T."/>
            <person name="Chang S.-J."/>
            <person name="Chen H.-C."/>
            <person name="Chen S.-K."/>
            <person name="Chen T.-R."/>
            <person name="Chen Y.-L."/>
            <person name="Cheng C.-H."/>
            <person name="Chung C.-I."/>
            <person name="Han S.-Y."/>
            <person name="Hsiao S.-H."/>
            <person name="Hsiung J.-N."/>
            <person name="Hsu C.-H."/>
            <person name="Huang J.-J."/>
            <person name="Kau P.-I."/>
            <person name="Lee M.-C."/>
            <person name="Leu H.-L."/>
            <person name="Li Y.-F."/>
            <person name="Lin S.-J."/>
            <person name="Lin Y.-C."/>
            <person name="Wu S.-W."/>
            <person name="Yu C.-Y."/>
            <person name="Yu S.-W."/>
            <person name="Wu H.-P."/>
            <person name="Shaw J.-F."/>
        </authorList>
    </citation>
    <scope>NUCLEOTIDE SEQUENCE</scope>
</reference>
<evidence type="ECO:0000313" key="2">
    <source>
        <dbReference type="EMBL" id="AAT94041.1"/>
    </source>
</evidence>
<reference evidence="6" key="8">
    <citation type="journal article" date="2008" name="Nucleic Acids Res.">
        <title>The rice annotation project database (RAP-DB): 2008 update.</title>
        <authorList>
            <consortium name="The rice annotation project (RAP)"/>
        </authorList>
    </citation>
    <scope>GENOME REANNOTATION</scope>
    <source>
        <strain evidence="6">cv. Nipponbare</strain>
    </source>
</reference>
<accession>Q5WMR5</accession>
<accession>Q6AUA2</accession>
<dbReference type="EMBL" id="AP008211">
    <property type="protein sequence ID" value="BAF17466.1"/>
    <property type="molecule type" value="Genomic_DNA"/>
</dbReference>
<name>Q5WMR5_ORYSJ</name>
<reference evidence="4" key="5">
    <citation type="journal article" date="2006" name="Nucleic Acids Res.">
        <title>The Rice Annotation Project Database (RAP-DB): hub for Oryza sativa ssp. japonica genome information.</title>
        <authorList>
            <person name="Ohyanagi H."/>
            <person name="Tanaka T."/>
            <person name="Sakai H."/>
            <person name="Shigemoto Y."/>
            <person name="Yamaguchi K."/>
            <person name="Habara T."/>
            <person name="Fujii Y."/>
            <person name="Antonio B.A."/>
            <person name="Nagamura Y."/>
            <person name="Imanishi T."/>
            <person name="Ikeo K."/>
            <person name="Itoh T."/>
            <person name="Gojobori T."/>
            <person name="Sasaki T."/>
        </authorList>
    </citation>
    <scope>NUCLEOTIDE SEQUENCE</scope>
</reference>
<evidence type="ECO:0000313" key="5">
    <source>
        <dbReference type="EMBL" id="EEE63732.1"/>
    </source>
</evidence>
<reference evidence="4" key="6">
    <citation type="journal article" date="2007" name="Genome Res.">
        <title>Curated Genome Annotation of Oryza sativa ssp. japonica and Comparative Genome Analysis with Arabidopsis thaliana.</title>
        <authorList>
            <consortium name="The Rice Annotation Project (RAP)"/>
            <person name="Itoh T."/>
            <person name="Tanaka T."/>
            <person name="Barrero R.A."/>
            <person name="Yamasaki C."/>
            <person name="Fujii Y."/>
            <person name="Hilton P.B."/>
            <person name="Antonio B.A."/>
            <person name="Aono H."/>
            <person name="Apweiler R."/>
            <person name="Bruskiewich R."/>
            <person name="Bureau T."/>
            <person name="Burr F."/>
            <person name="Costa de Oliveira A."/>
            <person name="Fuks G."/>
            <person name="Habara T."/>
            <person name="Haberer G."/>
            <person name="Han B."/>
            <person name="Harada E."/>
            <person name="Hiraki A.T."/>
            <person name="Hirochika H."/>
            <person name="Hoen D."/>
            <person name="Hokari H."/>
            <person name="Hosokawa S."/>
            <person name="Hsing Y."/>
            <person name="Ikawa H."/>
            <person name="Ikeo K."/>
            <person name="Imanishi T."/>
            <person name="Ito Y."/>
            <person name="Jaiswal P."/>
            <person name="Kanno M."/>
            <person name="Kawahara Y."/>
            <person name="Kawamura T."/>
            <person name="Kawashima H."/>
            <person name="Khurana J.P."/>
            <person name="Kikuchi S."/>
            <person name="Komatsu S."/>
            <person name="Koyanagi K.O."/>
            <person name="Kubooka H."/>
            <person name="Lieberherr D."/>
            <person name="Lin Y.C."/>
            <person name="Lonsdale D."/>
            <person name="Matsumoto T."/>
            <person name="Matsuya A."/>
            <person name="McCombie W.R."/>
            <person name="Messing J."/>
            <person name="Miyao A."/>
            <person name="Mulder N."/>
            <person name="Nagamura Y."/>
            <person name="Nam J."/>
            <person name="Namiki N."/>
            <person name="Numa H."/>
            <person name="Nurimoto S."/>
            <person name="O'donovan C."/>
            <person name="Ohyanagi H."/>
            <person name="Okido T."/>
            <person name="Oota S."/>
            <person name="Osato N."/>
            <person name="Palmer L.E."/>
            <person name="Quetier F."/>
            <person name="Raghuvanshi S."/>
            <person name="Saichi N."/>
            <person name="Sakai H."/>
            <person name="Sakai Y."/>
            <person name="Sakata K."/>
            <person name="Sakurai T."/>
            <person name="Sato F."/>
            <person name="Sato Y."/>
            <person name="Schoof H."/>
            <person name="Seki M."/>
            <person name="Shibata M."/>
            <person name="Shimizu Y."/>
            <person name="Shinozaki K."/>
            <person name="Shinso Y."/>
            <person name="Singh N.K."/>
            <person name="Smith-White B."/>
            <person name="Takeda J."/>
            <person name="Tanino M."/>
            <person name="Tatusova T."/>
            <person name="Thongjuea S."/>
            <person name="Todokoro F."/>
            <person name="Tsugane M."/>
            <person name="Tyagi A.K."/>
            <person name="Vanavichit A."/>
            <person name="Wang A."/>
            <person name="Wing R.A."/>
            <person name="Yamaguchi K."/>
            <person name="Yamamoto M."/>
            <person name="Yamamoto N."/>
            <person name="Yu Y."/>
            <person name="Zhang H."/>
            <person name="Zhao Q."/>
            <person name="Higo K."/>
            <person name="Burr B."/>
            <person name="Gojobori T."/>
            <person name="Sasaki T."/>
        </authorList>
    </citation>
    <scope>NUCLEOTIDE SEQUENCE</scope>
</reference>
<reference evidence="5" key="4">
    <citation type="journal article" date="2005" name="PLoS Biol.">
        <title>The genomes of Oryza sativa: a history of duplications.</title>
        <authorList>
            <person name="Yu J."/>
            <person name="Wang J."/>
            <person name="Lin W."/>
            <person name="Li S."/>
            <person name="Li H."/>
            <person name="Zhou J."/>
            <person name="Ni P."/>
            <person name="Dong W."/>
            <person name="Hu S."/>
            <person name="Zeng C."/>
            <person name="Zhang J."/>
            <person name="Zhang Y."/>
            <person name="Li R."/>
            <person name="Xu Z."/>
            <person name="Li S."/>
            <person name="Li X."/>
            <person name="Zheng H."/>
            <person name="Cong L."/>
            <person name="Lin L."/>
            <person name="Yin J."/>
            <person name="Geng J."/>
            <person name="Li G."/>
            <person name="Shi J."/>
            <person name="Liu J."/>
            <person name="Lv H."/>
            <person name="Li J."/>
            <person name="Wang J."/>
            <person name="Deng Y."/>
            <person name="Ran L."/>
            <person name="Shi X."/>
            <person name="Wang X."/>
            <person name="Wu Q."/>
            <person name="Li C."/>
            <person name="Ren X."/>
            <person name="Wang J."/>
            <person name="Wang X."/>
            <person name="Li D."/>
            <person name="Liu D."/>
            <person name="Zhang X."/>
            <person name="Ji Z."/>
            <person name="Zhao W."/>
            <person name="Sun Y."/>
            <person name="Zhang Z."/>
            <person name="Bao J."/>
            <person name="Han Y."/>
            <person name="Dong L."/>
            <person name="Ji J."/>
            <person name="Chen P."/>
            <person name="Wu S."/>
            <person name="Liu J."/>
            <person name="Xiao Y."/>
            <person name="Bu D."/>
            <person name="Tan J."/>
            <person name="Yang L."/>
            <person name="Ye C."/>
            <person name="Zhang J."/>
            <person name="Xu J."/>
            <person name="Zhou Y."/>
            <person name="Yu Y."/>
            <person name="Zhang B."/>
            <person name="Zhuang S."/>
            <person name="Wei H."/>
            <person name="Liu B."/>
            <person name="Lei M."/>
            <person name="Yu H."/>
            <person name="Li Y."/>
            <person name="Xu H."/>
            <person name="Wei S."/>
            <person name="He X."/>
            <person name="Fang L."/>
            <person name="Zhang Z."/>
            <person name="Zhang Y."/>
            <person name="Huang X."/>
            <person name="Su Z."/>
            <person name="Tong W."/>
            <person name="Li J."/>
            <person name="Tong Z."/>
            <person name="Li S."/>
            <person name="Ye J."/>
            <person name="Wang L."/>
            <person name="Fang L."/>
            <person name="Lei T."/>
            <person name="Chen C."/>
            <person name="Chen H."/>
            <person name="Xu Z."/>
            <person name="Li H."/>
            <person name="Huang H."/>
            <person name="Zhang F."/>
            <person name="Xu H."/>
            <person name="Li N."/>
            <person name="Zhao C."/>
            <person name="Li S."/>
            <person name="Dong L."/>
            <person name="Huang Y."/>
            <person name="Li L."/>
            <person name="Xi Y."/>
            <person name="Qi Q."/>
            <person name="Li W."/>
            <person name="Zhang B."/>
            <person name="Hu W."/>
            <person name="Zhang Y."/>
            <person name="Tian X."/>
            <person name="Jiao Y."/>
            <person name="Liang X."/>
            <person name="Jin J."/>
            <person name="Gao L."/>
            <person name="Zheng W."/>
            <person name="Hao B."/>
            <person name="Liu S."/>
            <person name="Wang W."/>
            <person name="Yuan L."/>
            <person name="Cao M."/>
            <person name="McDermott J."/>
            <person name="Samudrala R."/>
            <person name="Wang J."/>
            <person name="Wong G.K."/>
            <person name="Yang H."/>
        </authorList>
    </citation>
    <scope>NUCLEOTIDE SEQUENCE [LARGE SCALE GENOMIC DNA]</scope>
</reference>
<evidence type="ECO:0000256" key="1">
    <source>
        <dbReference type="SAM" id="Phobius"/>
    </source>
</evidence>
<dbReference type="Proteomes" id="UP000007752">
    <property type="component" value="Chromosome 5"/>
</dbReference>
<dbReference type="Proteomes" id="UP000000763">
    <property type="component" value="Chromosome 5"/>
</dbReference>
<reference evidence="2" key="1">
    <citation type="submission" date="2004-08" db="EMBL/GenBank/DDBJ databases">
        <title>Oryza sativa PAC P0017D10 genomic sequence.</title>
        <authorList>
            <person name="Chow T.-Y."/>
            <person name="Hsing Y.-I.C."/>
            <person name="Chen C.-S."/>
            <person name="Chen H.-H."/>
            <person name="Liu S.-M."/>
            <person name="Chao Y.-T."/>
            <person name="Chang S.-J."/>
            <person name="Chen H.-C."/>
            <person name="Chen S.-K."/>
            <person name="Chen T.-R."/>
            <person name="Chen Y.-L."/>
            <person name="Cheng C.-H."/>
            <person name="Chung C.-I."/>
            <person name="Han S.-Y."/>
            <person name="Hsiao S.-H."/>
            <person name="Hsiung J.-N."/>
            <person name="Hsu C.-H."/>
            <person name="Huang J.-J."/>
            <person name="Kau P.-I."/>
            <person name="Lee M.-C."/>
            <person name="Leu H.-L."/>
            <person name="Li Y.-F."/>
            <person name="Lin S.-J."/>
            <person name="Lin Y.-C."/>
            <person name="Wu S.-W."/>
            <person name="Yu C.-Y."/>
            <person name="Yu S.-W."/>
            <person name="Wu H.-P."/>
            <person name="Shaw J.-F."/>
        </authorList>
    </citation>
    <scope>NUCLEOTIDE SEQUENCE</scope>
</reference>